<dbReference type="PROSITE" id="PS01228">
    <property type="entry name" value="COF_1"/>
    <property type="match status" value="1"/>
</dbReference>
<dbReference type="GO" id="GO:0016787">
    <property type="term" value="F:hydrolase activity"/>
    <property type="evidence" value="ECO:0007669"/>
    <property type="project" value="UniProtKB-KW"/>
</dbReference>
<dbReference type="NCBIfam" id="TIGR00099">
    <property type="entry name" value="Cof-subfamily"/>
    <property type="match status" value="1"/>
</dbReference>
<dbReference type="NCBIfam" id="TIGR01484">
    <property type="entry name" value="HAD-SF-IIB"/>
    <property type="match status" value="1"/>
</dbReference>
<dbReference type="PANTHER" id="PTHR10000:SF8">
    <property type="entry name" value="HAD SUPERFAMILY HYDROLASE-LIKE, TYPE 3"/>
    <property type="match status" value="1"/>
</dbReference>
<dbReference type="SUPFAM" id="SSF56784">
    <property type="entry name" value="HAD-like"/>
    <property type="match status" value="1"/>
</dbReference>
<dbReference type="InterPro" id="IPR006379">
    <property type="entry name" value="HAD-SF_hydro_IIB"/>
</dbReference>
<dbReference type="Gene3D" id="3.40.50.1000">
    <property type="entry name" value="HAD superfamily/HAD-like"/>
    <property type="match status" value="1"/>
</dbReference>
<dbReference type="EMBL" id="JBGMEF010000016">
    <property type="protein sequence ID" value="MFO3666800.1"/>
    <property type="molecule type" value="Genomic_DNA"/>
</dbReference>
<dbReference type="EC" id="3.1.3.-" evidence="1"/>
<dbReference type="Pfam" id="PF08282">
    <property type="entry name" value="Hydrolase_3"/>
    <property type="match status" value="1"/>
</dbReference>
<sequence length="267" mass="29753">MTKLIVVDVDGTLVNSKSQITERTKNALIRASKEGHEVMIASGRPTSGIYALASALKFDEFGGLISSFNGGMLYDYKEKKILANHPMDLSLAKEILKFSKNLDLELMVPKGDYIITDDASKHYSNWEAQNLGVPLKEDKTIRDSIDFEPNKFLFAADPEKIDEPRQKLIEKFADRTVQVQSLRFYHEVMPLGLSKGNSVLEAAKILGIGTDDILIFGDEMNDITMFEIGGTRVAMGNAVDHIKEIADHITLSNDEDGIAAYLEEYLF</sequence>
<dbReference type="RefSeq" id="WP_106461583.1">
    <property type="nucleotide sequence ID" value="NZ_JBGMEF010000016.1"/>
</dbReference>
<dbReference type="PANTHER" id="PTHR10000">
    <property type="entry name" value="PHOSPHOSERINE PHOSPHATASE"/>
    <property type="match status" value="1"/>
</dbReference>
<dbReference type="SFLD" id="SFLDG01140">
    <property type="entry name" value="C2.B:_Phosphomannomutase_and_P"/>
    <property type="match status" value="1"/>
</dbReference>
<dbReference type="SFLD" id="SFLDS00003">
    <property type="entry name" value="Haloacid_Dehalogenase"/>
    <property type="match status" value="1"/>
</dbReference>
<evidence type="ECO:0000313" key="2">
    <source>
        <dbReference type="Proteomes" id="UP001637994"/>
    </source>
</evidence>
<protein>
    <submittedName>
        <fullName evidence="1">Cof-type HAD-IIB family hydrolase</fullName>
        <ecNumber evidence="1">3.1.3.-</ecNumber>
    </submittedName>
</protein>
<reference evidence="1 2" key="1">
    <citation type="journal article" date="2025" name="Anaerobe">
        <title>Description of Anaerococcus kampingiae sp. nov., Anaerococcus groningensis sp. nov., Anaerococcus martiniensis sp. nov., and Anaerococcus cruorum sp. nov., isolated from human clinical specimens.</title>
        <authorList>
            <person name="Boiten K.E."/>
            <person name="Meijer J."/>
            <person name="van Wezel E.M."/>
            <person name="Veloo A.C.M."/>
        </authorList>
    </citation>
    <scope>NUCLEOTIDE SEQUENCE [LARGE SCALE GENOMIC DNA]</scope>
    <source>
        <strain evidence="1 2">ENR0874</strain>
    </source>
</reference>
<dbReference type="SFLD" id="SFLDG01144">
    <property type="entry name" value="C2.B.4:_PGP_Like"/>
    <property type="match status" value="1"/>
</dbReference>
<dbReference type="Proteomes" id="UP001637994">
    <property type="component" value="Unassembled WGS sequence"/>
</dbReference>
<keyword evidence="1" id="KW-0378">Hydrolase</keyword>
<dbReference type="CDD" id="cd07516">
    <property type="entry name" value="HAD_Pase"/>
    <property type="match status" value="1"/>
</dbReference>
<dbReference type="InterPro" id="IPR036412">
    <property type="entry name" value="HAD-like_sf"/>
</dbReference>
<accession>A0ABW9MBW2</accession>
<dbReference type="InterPro" id="IPR000150">
    <property type="entry name" value="Cof"/>
</dbReference>
<dbReference type="InterPro" id="IPR023214">
    <property type="entry name" value="HAD_sf"/>
</dbReference>
<organism evidence="1 2">
    <name type="scientific">Anaerococcus kampingae</name>
    <dbReference type="NCBI Taxonomy" id="3115614"/>
    <lineage>
        <taxon>Bacteria</taxon>
        <taxon>Bacillati</taxon>
        <taxon>Bacillota</taxon>
        <taxon>Tissierellia</taxon>
        <taxon>Tissierellales</taxon>
        <taxon>Peptoniphilaceae</taxon>
        <taxon>Anaerococcus</taxon>
    </lineage>
</organism>
<comment type="caution">
    <text evidence="1">The sequence shown here is derived from an EMBL/GenBank/DDBJ whole genome shotgun (WGS) entry which is preliminary data.</text>
</comment>
<keyword evidence="2" id="KW-1185">Reference proteome</keyword>
<name>A0ABW9MBW2_9FIRM</name>
<dbReference type="Gene3D" id="3.30.1240.10">
    <property type="match status" value="1"/>
</dbReference>
<proteinExistence type="predicted"/>
<evidence type="ECO:0000313" key="1">
    <source>
        <dbReference type="EMBL" id="MFO3666800.1"/>
    </source>
</evidence>
<gene>
    <name evidence="1" type="ORF">ACCQ42_03340</name>
</gene>